<evidence type="ECO:0000313" key="2">
    <source>
        <dbReference type="EMBL" id="GGJ58460.1"/>
    </source>
</evidence>
<feature type="transmembrane region" description="Helical" evidence="1">
    <location>
        <begin position="171"/>
        <end position="188"/>
    </location>
</feature>
<dbReference type="EMBL" id="BMPN01000003">
    <property type="protein sequence ID" value="GGJ58460.1"/>
    <property type="molecule type" value="Genomic_DNA"/>
</dbReference>
<evidence type="ECO:0000256" key="1">
    <source>
        <dbReference type="SAM" id="Phobius"/>
    </source>
</evidence>
<gene>
    <name evidence="2" type="ORF">GCM10007111_20650</name>
</gene>
<proteinExistence type="predicted"/>
<keyword evidence="3" id="KW-1185">Reference proteome</keyword>
<feature type="transmembrane region" description="Helical" evidence="1">
    <location>
        <begin position="100"/>
        <end position="126"/>
    </location>
</feature>
<sequence length="216" mass="24969">MDTLLYFLYTIIYLILLICVVRSPFSQNNWSLRSFIYLVLLGLVIDNSIIAVGRFIGEGMFLEYLNLSRYWIHALITPTLVLFSFGILKPFNLRIFQHKAAFMVTLLFTMLLIIFELFTETIPLHLKPLWEYDVLRYVPIESESGPPFMILFVTLCLLIVGIILSVRINWIWMLMGALLITLASVIPIPLNSSAITNGFELFLMLTLVLTKQRVDR</sequence>
<evidence type="ECO:0008006" key="4">
    <source>
        <dbReference type="Google" id="ProtNLM"/>
    </source>
</evidence>
<dbReference type="Proteomes" id="UP000634435">
    <property type="component" value="Unassembled WGS sequence"/>
</dbReference>
<keyword evidence="1" id="KW-0812">Transmembrane</keyword>
<evidence type="ECO:0000313" key="3">
    <source>
        <dbReference type="Proteomes" id="UP000634435"/>
    </source>
</evidence>
<feature type="transmembrane region" description="Helical" evidence="1">
    <location>
        <begin position="6"/>
        <end position="23"/>
    </location>
</feature>
<feature type="transmembrane region" description="Helical" evidence="1">
    <location>
        <begin position="35"/>
        <end position="56"/>
    </location>
</feature>
<accession>A0ABQ2DIL1</accession>
<dbReference type="RefSeq" id="WP_188943014.1">
    <property type="nucleotide sequence ID" value="NZ_BMPN01000003.1"/>
</dbReference>
<keyword evidence="1" id="KW-0472">Membrane</keyword>
<keyword evidence="1" id="KW-1133">Transmembrane helix</keyword>
<name>A0ABQ2DIL1_9BACI</name>
<organism evidence="2 3">
    <name type="scientific">Virgibacillus kapii</name>
    <dbReference type="NCBI Taxonomy" id="1638645"/>
    <lineage>
        <taxon>Bacteria</taxon>
        <taxon>Bacillati</taxon>
        <taxon>Bacillota</taxon>
        <taxon>Bacilli</taxon>
        <taxon>Bacillales</taxon>
        <taxon>Bacillaceae</taxon>
        <taxon>Virgibacillus</taxon>
    </lineage>
</organism>
<comment type="caution">
    <text evidence="2">The sequence shown here is derived from an EMBL/GenBank/DDBJ whole genome shotgun (WGS) entry which is preliminary data.</text>
</comment>
<protein>
    <recommendedName>
        <fullName evidence="4">Phospholipid phosphatase</fullName>
    </recommendedName>
</protein>
<reference evidence="3" key="1">
    <citation type="journal article" date="2019" name="Int. J. Syst. Evol. Microbiol.">
        <title>The Global Catalogue of Microorganisms (GCM) 10K type strain sequencing project: providing services to taxonomists for standard genome sequencing and annotation.</title>
        <authorList>
            <consortium name="The Broad Institute Genomics Platform"/>
            <consortium name="The Broad Institute Genome Sequencing Center for Infectious Disease"/>
            <person name="Wu L."/>
            <person name="Ma J."/>
        </authorList>
    </citation>
    <scope>NUCLEOTIDE SEQUENCE [LARGE SCALE GENOMIC DNA]</scope>
    <source>
        <strain evidence="3">JCM 30071</strain>
    </source>
</reference>
<feature type="transmembrane region" description="Helical" evidence="1">
    <location>
        <begin position="68"/>
        <end position="88"/>
    </location>
</feature>
<feature type="transmembrane region" description="Helical" evidence="1">
    <location>
        <begin position="146"/>
        <end position="164"/>
    </location>
</feature>